<dbReference type="SUPFAM" id="SSF53335">
    <property type="entry name" value="S-adenosyl-L-methionine-dependent methyltransferases"/>
    <property type="match status" value="1"/>
</dbReference>
<dbReference type="InterPro" id="IPR039769">
    <property type="entry name" value="Bud23-like"/>
</dbReference>
<dbReference type="AlphaFoldDB" id="A0A0G4IGU5"/>
<dbReference type="FunFam" id="3.40.50.150:FF:000017">
    <property type="entry name" value="probable 18S rRNA (Guanine-N(7))-methyltransferase"/>
    <property type="match status" value="1"/>
</dbReference>
<evidence type="ECO:0000256" key="6">
    <source>
        <dbReference type="ARBA" id="ARBA00022679"/>
    </source>
</evidence>
<dbReference type="InterPro" id="IPR029063">
    <property type="entry name" value="SAM-dependent_MTases_sf"/>
</dbReference>
<comment type="similarity">
    <text evidence="3">Belongs to the class I-like SAM-binding methyltransferase superfamily. BUD23/WBSCR22 family.</text>
</comment>
<protein>
    <recommendedName>
        <fullName evidence="14">18S rRNA (guanine(1575)-N(7))-methyltransferase Bud23 C-terminal domain-containing protein</fullName>
    </recommendedName>
</protein>
<evidence type="ECO:0000256" key="1">
    <source>
        <dbReference type="ARBA" id="ARBA00004123"/>
    </source>
</evidence>
<keyword evidence="8" id="KW-0539">Nucleus</keyword>
<dbReference type="Pfam" id="PF08241">
    <property type="entry name" value="Methyltransf_11"/>
    <property type="match status" value="1"/>
</dbReference>
<evidence type="ECO:0000256" key="8">
    <source>
        <dbReference type="ARBA" id="ARBA00023242"/>
    </source>
</evidence>
<dbReference type="GO" id="GO:0005730">
    <property type="term" value="C:nucleolus"/>
    <property type="evidence" value="ECO:0007669"/>
    <property type="project" value="TreeGrafter"/>
</dbReference>
<evidence type="ECO:0000313" key="12">
    <source>
        <dbReference type="EMBL" id="CEO94292.1"/>
    </source>
</evidence>
<dbReference type="GO" id="GO:0070476">
    <property type="term" value="P:rRNA (guanine-N7)-methylation"/>
    <property type="evidence" value="ECO:0007669"/>
    <property type="project" value="InterPro"/>
</dbReference>
<feature type="compositionally biased region" description="Basic residues" evidence="9">
    <location>
        <begin position="258"/>
        <end position="267"/>
    </location>
</feature>
<dbReference type="Gene3D" id="3.40.50.150">
    <property type="entry name" value="Vaccinia Virus protein VP39"/>
    <property type="match status" value="1"/>
</dbReference>
<evidence type="ECO:0000259" key="10">
    <source>
        <dbReference type="Pfam" id="PF08241"/>
    </source>
</evidence>
<dbReference type="GO" id="GO:0005737">
    <property type="term" value="C:cytoplasm"/>
    <property type="evidence" value="ECO:0007669"/>
    <property type="project" value="UniProtKB-SubCell"/>
</dbReference>
<evidence type="ECO:0008006" key="14">
    <source>
        <dbReference type="Google" id="ProtNLM"/>
    </source>
</evidence>
<name>A0A0G4IGU5_PLABS</name>
<organism evidence="12 13">
    <name type="scientific">Plasmodiophora brassicae</name>
    <name type="common">Clubroot disease agent</name>
    <dbReference type="NCBI Taxonomy" id="37360"/>
    <lineage>
        <taxon>Eukaryota</taxon>
        <taxon>Sar</taxon>
        <taxon>Rhizaria</taxon>
        <taxon>Endomyxa</taxon>
        <taxon>Phytomyxea</taxon>
        <taxon>Plasmodiophorida</taxon>
        <taxon>Plasmodiophoridae</taxon>
        <taxon>Plasmodiophora</taxon>
    </lineage>
</organism>
<evidence type="ECO:0000256" key="7">
    <source>
        <dbReference type="ARBA" id="ARBA00022691"/>
    </source>
</evidence>
<dbReference type="InterPro" id="IPR022238">
    <property type="entry name" value="Bud23_C"/>
</dbReference>
<evidence type="ECO:0000313" key="13">
    <source>
        <dbReference type="Proteomes" id="UP000039324"/>
    </source>
</evidence>
<dbReference type="OMA" id="WIQEKKE"/>
<comment type="subcellular location">
    <subcellularLocation>
        <location evidence="2">Cytoplasm</location>
    </subcellularLocation>
    <subcellularLocation>
        <location evidence="1">Nucleus</location>
    </subcellularLocation>
</comment>
<reference evidence="12 13" key="1">
    <citation type="submission" date="2015-02" db="EMBL/GenBank/DDBJ databases">
        <authorList>
            <person name="Chooi Y.-H."/>
        </authorList>
    </citation>
    <scope>NUCLEOTIDE SEQUENCE [LARGE SCALE GENOMIC DNA]</scope>
    <source>
        <strain evidence="12">E3</strain>
    </source>
</reference>
<accession>A0A0G4IGU5</accession>
<proteinExistence type="inferred from homology"/>
<sequence>LVTAMSRPEHLNPPEVFYNEEESKKYAANTRMIEIQSAMTDRAIELLNLPEDRSFYILDIGCGSGLSGEVLSAHGHMWVGCDISPSMLNVAVAREVEGDLFLSDIGQGLYFRPASFDGAISVSVLQWLLNADKRTHNPKQRLTKFFQSLYNCLKRGARAVFQFYPESGSAIEMISSSALQCGFGGGVVVDYPNSTKAKKYFLVLFAGMPNPEDLPKALTGEEPGHNRNSTIRFSGNGELRIRSKKRKKGVKDREWIQKKKQSMRRKGIQVAADSKYTGRKRRRAL</sequence>
<feature type="non-terminal residue" evidence="12">
    <location>
        <position position="1"/>
    </location>
</feature>
<keyword evidence="13" id="KW-1185">Reference proteome</keyword>
<dbReference type="STRING" id="37360.A0A0G4IGU5"/>
<dbReference type="OrthoDB" id="2877at2759"/>
<evidence type="ECO:0000256" key="3">
    <source>
        <dbReference type="ARBA" id="ARBA00005547"/>
    </source>
</evidence>
<keyword evidence="5" id="KW-0489">Methyltransferase</keyword>
<dbReference type="CDD" id="cd02440">
    <property type="entry name" value="AdoMet_MTases"/>
    <property type="match status" value="1"/>
</dbReference>
<dbReference type="PANTHER" id="PTHR12734">
    <property type="entry name" value="METHYLTRANSFERASE-RELATED"/>
    <property type="match status" value="1"/>
</dbReference>
<dbReference type="InterPro" id="IPR013216">
    <property type="entry name" value="Methyltransf_11"/>
</dbReference>
<evidence type="ECO:0000256" key="2">
    <source>
        <dbReference type="ARBA" id="ARBA00004496"/>
    </source>
</evidence>
<dbReference type="Proteomes" id="UP000039324">
    <property type="component" value="Unassembled WGS sequence"/>
</dbReference>
<evidence type="ECO:0000256" key="9">
    <source>
        <dbReference type="SAM" id="MobiDB-lite"/>
    </source>
</evidence>
<dbReference type="GO" id="GO:0016435">
    <property type="term" value="F:rRNA (guanine) methyltransferase activity"/>
    <property type="evidence" value="ECO:0007669"/>
    <property type="project" value="InterPro"/>
</dbReference>
<dbReference type="PANTHER" id="PTHR12734:SF0">
    <property type="entry name" value="18S RRNA (GUANINE-N(7))-METHYLTRANSFERASE-RELATED"/>
    <property type="match status" value="1"/>
</dbReference>
<evidence type="ECO:0000259" key="11">
    <source>
        <dbReference type="Pfam" id="PF12589"/>
    </source>
</evidence>
<keyword evidence="7" id="KW-0949">S-adenosyl-L-methionine</keyword>
<keyword evidence="6" id="KW-0808">Transferase</keyword>
<keyword evidence="4" id="KW-0963">Cytoplasm</keyword>
<gene>
    <name evidence="12" type="ORF">PBRA_000077</name>
</gene>
<feature type="domain" description="18S rRNA (guanine(1575)-N(7))-methyltransferase Bud23 C-terminal" evidence="11">
    <location>
        <begin position="204"/>
        <end position="282"/>
    </location>
</feature>
<evidence type="ECO:0000256" key="4">
    <source>
        <dbReference type="ARBA" id="ARBA00022490"/>
    </source>
</evidence>
<feature type="domain" description="Methyltransferase type 11" evidence="10">
    <location>
        <begin position="58"/>
        <end position="161"/>
    </location>
</feature>
<dbReference type="Pfam" id="PF12589">
    <property type="entry name" value="WBS_methylT"/>
    <property type="match status" value="1"/>
</dbReference>
<feature type="region of interest" description="Disordered" evidence="9">
    <location>
        <begin position="244"/>
        <end position="285"/>
    </location>
</feature>
<dbReference type="EMBL" id="CDSF01000001">
    <property type="protein sequence ID" value="CEO94292.1"/>
    <property type="molecule type" value="Genomic_DNA"/>
</dbReference>
<evidence type="ECO:0000256" key="5">
    <source>
        <dbReference type="ARBA" id="ARBA00022603"/>
    </source>
</evidence>